<comment type="subunit">
    <text evidence="4">Homodimer.</text>
</comment>
<keyword evidence="10" id="KW-0378">Hydrolase</keyword>
<dbReference type="GO" id="GO:0046872">
    <property type="term" value="F:metal ion binding"/>
    <property type="evidence" value="ECO:0007669"/>
    <property type="project" value="UniProtKB-KW"/>
</dbReference>
<dbReference type="EC" id="3.1.26.11" evidence="5"/>
<dbReference type="PANTHER" id="PTHR12553">
    <property type="entry name" value="ZINC PHOSPHODIESTERASE ELAC PROTEIN 2"/>
    <property type="match status" value="1"/>
</dbReference>
<keyword evidence="8" id="KW-0479">Metal-binding</keyword>
<evidence type="ECO:0000256" key="1">
    <source>
        <dbReference type="ARBA" id="ARBA00000402"/>
    </source>
</evidence>
<evidence type="ECO:0000256" key="5">
    <source>
        <dbReference type="ARBA" id="ARBA00012477"/>
    </source>
</evidence>
<feature type="domain" description="tRNase Z endonuclease" evidence="13">
    <location>
        <begin position="129"/>
        <end position="185"/>
    </location>
</feature>
<name>A0A9Q0GR06_9MAGN</name>
<dbReference type="OrthoDB" id="527344at2759"/>
<sequence>MLQIANFRLFFSPNRSAPRLLSFKAALSTPLLCKQKPPHKPASFITVLSSSARRQRKAYPPPPPRNKSNSTLREVKTKENSMKEDKSIGFNKRRAEGRDKNDKPKDLQLKARKLNPVNTISYVQILGTGMDTQDTSPSVLLFFDKQRFIFNAGEGLQRFCTEHKIKLSKIDHIFLSRVCSETAGGLPGLLLTLAGMGEEGMSVNIWGPSDFKYLVDAMRSFIPNAAMVHTHSFGAAPAADGAALADPRKFVDPIVLVNDEVVKISAILLQPGFLEAHQLMKEESSMLNSAALGIEEKNQFSNSLLLKSQDPNGKAPPVLKPGDISVVYVCELPEIKGKFDPAKAVALGLKAGPKYRELQLGHSVMSDYQNIMVHPSDVLGPSVPGPIVLLVDCPTMSHLQELLSIKSLSSYYVDAVNQNLNTVKSVNCIIHLGPSYITTTPKYKNWMKKFSGAKHIMAGHEMKNLEIPVLKSSARITARLNYLCPQFFPAPGFWSLLNLKNSMPDYITSCEVSVQKPCESVSAENLLKFHLRPYAQLGLDTSGIPSFLTPTEVVNELLSEIPEIGIAAEQVSQIWQEFKKHENVILPMSDDDADIIQEPWMNGNAFTPDINSGKQGAGESEEEKIPCLHSASIDESKHMSYLPACLENITREDMEIVLLGTGSSQPSKYRNVSSIYINLFSKGSLLLDCGEGTLGQLKRRFGVKGADDAVRNLRCIWISHIHADHHTGLARILALRRELLREVPHETLLVIGPKQLKRFLDAYQKLEDLDMQFLDCRHTIESTWDAFNDKVESSRNDLTLGSPISIDNKTEGQDVMTTESNLFARGSRMQSYWIRPDSPGDTGMGFQTLMKLKKVLNEAGLEALISVPVVHCPQAFGVVLKAIERMNSVEKRIPGWKLVYSGDTRPCPELINASHGATILIHEATFEDGMMEEAIARNHSTTMEAIEVGASAGVYRIILTHFSQRYPKIPVFDESHMHRTCVAFDMMSINLADLPVLPKVLPYLKLLFKNEMMVDESDETVCQTA</sequence>
<evidence type="ECO:0000313" key="14">
    <source>
        <dbReference type="EMBL" id="KAJ4952521.1"/>
    </source>
</evidence>
<dbReference type="InterPro" id="IPR047151">
    <property type="entry name" value="RNZ2-like"/>
</dbReference>
<dbReference type="AlphaFoldDB" id="A0A9Q0GR06"/>
<gene>
    <name evidence="14" type="ORF">NE237_029353</name>
</gene>
<protein>
    <recommendedName>
        <fullName evidence="5">ribonuclease Z</fullName>
        <ecNumber evidence="5">3.1.26.11</ecNumber>
    </recommendedName>
</protein>
<feature type="compositionally biased region" description="Basic and acidic residues" evidence="12">
    <location>
        <begin position="73"/>
        <end position="107"/>
    </location>
</feature>
<dbReference type="HAMAP" id="MF_01818">
    <property type="entry name" value="RNase_Z_BN"/>
    <property type="match status" value="1"/>
</dbReference>
<evidence type="ECO:0000256" key="12">
    <source>
        <dbReference type="SAM" id="MobiDB-lite"/>
    </source>
</evidence>
<evidence type="ECO:0000256" key="9">
    <source>
        <dbReference type="ARBA" id="ARBA00022759"/>
    </source>
</evidence>
<dbReference type="InterPro" id="IPR027794">
    <property type="entry name" value="tRNase_Z_dom"/>
</dbReference>
<comment type="cofactor">
    <cofactor evidence="2">
        <name>Zn(2+)</name>
        <dbReference type="ChEBI" id="CHEBI:29105"/>
    </cofactor>
</comment>
<dbReference type="CDD" id="cd07718">
    <property type="entry name" value="RNaseZ_ELAC1_ELAC2-C-term-like_MBL-fold"/>
    <property type="match status" value="1"/>
</dbReference>
<keyword evidence="6" id="KW-0819">tRNA processing</keyword>
<dbReference type="GO" id="GO:1990180">
    <property type="term" value="P:mitochondrial tRNA 3'-end processing"/>
    <property type="evidence" value="ECO:0007669"/>
    <property type="project" value="TreeGrafter"/>
</dbReference>
<evidence type="ECO:0000256" key="11">
    <source>
        <dbReference type="ARBA" id="ARBA00022833"/>
    </source>
</evidence>
<dbReference type="FunFam" id="3.60.15.10:FF:000037">
    <property type="entry name" value="tRNAse Z4"/>
    <property type="match status" value="1"/>
</dbReference>
<comment type="caution">
    <text evidence="14">The sequence shown here is derived from an EMBL/GenBank/DDBJ whole genome shotgun (WGS) entry which is preliminary data.</text>
</comment>
<dbReference type="SUPFAM" id="SSF56281">
    <property type="entry name" value="Metallo-hydrolase/oxidoreductase"/>
    <property type="match status" value="2"/>
</dbReference>
<evidence type="ECO:0000256" key="7">
    <source>
        <dbReference type="ARBA" id="ARBA00022722"/>
    </source>
</evidence>
<keyword evidence="9" id="KW-0255">Endonuclease</keyword>
<reference evidence="14" key="1">
    <citation type="journal article" date="2023" name="Plant J.">
        <title>The genome of the king protea, Protea cynaroides.</title>
        <authorList>
            <person name="Chang J."/>
            <person name="Duong T.A."/>
            <person name="Schoeman C."/>
            <person name="Ma X."/>
            <person name="Roodt D."/>
            <person name="Barker N."/>
            <person name="Li Z."/>
            <person name="Van de Peer Y."/>
            <person name="Mizrachi E."/>
        </authorList>
    </citation>
    <scope>NUCLEOTIDE SEQUENCE</scope>
    <source>
        <tissue evidence="14">Young leaves</tissue>
    </source>
</reference>
<keyword evidence="15" id="KW-1185">Reference proteome</keyword>
<comment type="catalytic activity">
    <reaction evidence="1">
        <text>Endonucleolytic cleavage of RNA, removing extra 3' nucleotides from tRNA precursor, generating 3' termini of tRNAs. A 3'-hydroxy group is left at the tRNA terminus and a 5'-phosphoryl group is left at the trailer molecule.</text>
        <dbReference type="EC" id="3.1.26.11"/>
    </reaction>
</comment>
<evidence type="ECO:0000256" key="4">
    <source>
        <dbReference type="ARBA" id="ARBA00011738"/>
    </source>
</evidence>
<dbReference type="PANTHER" id="PTHR12553:SF49">
    <property type="entry name" value="ZINC PHOSPHODIESTERASE ELAC PROTEIN 2"/>
    <property type="match status" value="1"/>
</dbReference>
<evidence type="ECO:0000256" key="10">
    <source>
        <dbReference type="ARBA" id="ARBA00022801"/>
    </source>
</evidence>
<comment type="similarity">
    <text evidence="3">Belongs to the RNase Z family.</text>
</comment>
<feature type="region of interest" description="Disordered" evidence="12">
    <location>
        <begin position="50"/>
        <end position="107"/>
    </location>
</feature>
<dbReference type="InterPro" id="IPR013471">
    <property type="entry name" value="RNase_Z/BN"/>
</dbReference>
<keyword evidence="7" id="KW-0540">Nuclease</keyword>
<dbReference type="Pfam" id="PF23023">
    <property type="entry name" value="Anti-Pycsar_Apyc1"/>
    <property type="match status" value="1"/>
</dbReference>
<dbReference type="GO" id="GO:0042781">
    <property type="term" value="F:3'-tRNA processing endoribonuclease activity"/>
    <property type="evidence" value="ECO:0007669"/>
    <property type="project" value="UniProtKB-EC"/>
</dbReference>
<dbReference type="EMBL" id="JAMYWD010000012">
    <property type="protein sequence ID" value="KAJ4952521.1"/>
    <property type="molecule type" value="Genomic_DNA"/>
</dbReference>
<evidence type="ECO:0000256" key="3">
    <source>
        <dbReference type="ARBA" id="ARBA00007823"/>
    </source>
</evidence>
<evidence type="ECO:0000313" key="15">
    <source>
        <dbReference type="Proteomes" id="UP001141806"/>
    </source>
</evidence>
<accession>A0A9Q0GR06</accession>
<dbReference type="InterPro" id="IPR036866">
    <property type="entry name" value="RibonucZ/Hydroxyglut_hydro"/>
</dbReference>
<evidence type="ECO:0000256" key="2">
    <source>
        <dbReference type="ARBA" id="ARBA00001947"/>
    </source>
</evidence>
<organism evidence="14 15">
    <name type="scientific">Protea cynaroides</name>
    <dbReference type="NCBI Taxonomy" id="273540"/>
    <lineage>
        <taxon>Eukaryota</taxon>
        <taxon>Viridiplantae</taxon>
        <taxon>Streptophyta</taxon>
        <taxon>Embryophyta</taxon>
        <taxon>Tracheophyta</taxon>
        <taxon>Spermatophyta</taxon>
        <taxon>Magnoliopsida</taxon>
        <taxon>Proteales</taxon>
        <taxon>Proteaceae</taxon>
        <taxon>Protea</taxon>
    </lineage>
</organism>
<dbReference type="Proteomes" id="UP001141806">
    <property type="component" value="Unassembled WGS sequence"/>
</dbReference>
<proteinExistence type="inferred from homology"/>
<evidence type="ECO:0000256" key="6">
    <source>
        <dbReference type="ARBA" id="ARBA00022694"/>
    </source>
</evidence>
<dbReference type="Gene3D" id="3.60.15.10">
    <property type="entry name" value="Ribonuclease Z/Hydroxyacylglutathione hydrolase-like"/>
    <property type="match status" value="2"/>
</dbReference>
<dbReference type="GO" id="GO:0005739">
    <property type="term" value="C:mitochondrion"/>
    <property type="evidence" value="ECO:0007669"/>
    <property type="project" value="TreeGrafter"/>
</dbReference>
<keyword evidence="11" id="KW-0862">Zinc</keyword>
<evidence type="ECO:0000259" key="13">
    <source>
        <dbReference type="Pfam" id="PF13691"/>
    </source>
</evidence>
<dbReference type="Pfam" id="PF13691">
    <property type="entry name" value="Lactamase_B_4"/>
    <property type="match status" value="1"/>
</dbReference>
<evidence type="ECO:0000256" key="8">
    <source>
        <dbReference type="ARBA" id="ARBA00022723"/>
    </source>
</evidence>